<dbReference type="AlphaFoldDB" id="A0A6G1H4R8"/>
<gene>
    <name evidence="2" type="ORF">K402DRAFT_452937</name>
</gene>
<feature type="signal peptide" evidence="1">
    <location>
        <begin position="1"/>
        <end position="22"/>
    </location>
</feature>
<proteinExistence type="predicted"/>
<name>A0A6G1H4R8_9PEZI</name>
<accession>A0A6G1H4R8</accession>
<reference evidence="2" key="1">
    <citation type="journal article" date="2020" name="Stud. Mycol.">
        <title>101 Dothideomycetes genomes: a test case for predicting lifestyles and emergence of pathogens.</title>
        <authorList>
            <person name="Haridas S."/>
            <person name="Albert R."/>
            <person name="Binder M."/>
            <person name="Bloem J."/>
            <person name="Labutti K."/>
            <person name="Salamov A."/>
            <person name="Andreopoulos B."/>
            <person name="Baker S."/>
            <person name="Barry K."/>
            <person name="Bills G."/>
            <person name="Bluhm B."/>
            <person name="Cannon C."/>
            <person name="Castanera R."/>
            <person name="Culley D."/>
            <person name="Daum C."/>
            <person name="Ezra D."/>
            <person name="Gonzalez J."/>
            <person name="Henrissat B."/>
            <person name="Kuo A."/>
            <person name="Liang C."/>
            <person name="Lipzen A."/>
            <person name="Lutzoni F."/>
            <person name="Magnuson J."/>
            <person name="Mondo S."/>
            <person name="Nolan M."/>
            <person name="Ohm R."/>
            <person name="Pangilinan J."/>
            <person name="Park H.-J."/>
            <person name="Ramirez L."/>
            <person name="Alfaro M."/>
            <person name="Sun H."/>
            <person name="Tritt A."/>
            <person name="Yoshinaga Y."/>
            <person name="Zwiers L.-H."/>
            <person name="Turgeon B."/>
            <person name="Goodwin S."/>
            <person name="Spatafora J."/>
            <person name="Crous P."/>
            <person name="Grigoriev I."/>
        </authorList>
    </citation>
    <scope>NUCLEOTIDE SEQUENCE</scope>
    <source>
        <strain evidence="2">CBS 113979</strain>
    </source>
</reference>
<dbReference type="OrthoDB" id="5428787at2759"/>
<feature type="chain" id="PRO_5026240900" description="Apple domain-containing protein" evidence="1">
    <location>
        <begin position="23"/>
        <end position="257"/>
    </location>
</feature>
<dbReference type="EMBL" id="ML977149">
    <property type="protein sequence ID" value="KAF1988223.1"/>
    <property type="molecule type" value="Genomic_DNA"/>
</dbReference>
<evidence type="ECO:0000313" key="2">
    <source>
        <dbReference type="EMBL" id="KAF1988223.1"/>
    </source>
</evidence>
<evidence type="ECO:0008006" key="4">
    <source>
        <dbReference type="Google" id="ProtNLM"/>
    </source>
</evidence>
<sequence length="257" mass="26854">MLSQTVNCVFISLFLLVVGSSAVPEGHCGYGFFTKTRTLTATSTYISTIGIGTSYTTTTITGPQSTTTIYPPADFTPIDIGVPGASKKKKRSLQKPPPPKKCTITKTRTITLTSTTSITTISTSTVTIEPPAATYYAACAPSNIASSYNNGSGLFLPLATISGNATILTIDGISSQYDCCARCVTTPNCGACNTYIGLSDPTCFMFIVDERTGDGSGRCVGSQQIGSFGTYKNGIGVVSNGLCGQMVHDPAADYWGE</sequence>
<dbReference type="Proteomes" id="UP000800041">
    <property type="component" value="Unassembled WGS sequence"/>
</dbReference>
<keyword evidence="3" id="KW-1185">Reference proteome</keyword>
<organism evidence="2 3">
    <name type="scientific">Aulographum hederae CBS 113979</name>
    <dbReference type="NCBI Taxonomy" id="1176131"/>
    <lineage>
        <taxon>Eukaryota</taxon>
        <taxon>Fungi</taxon>
        <taxon>Dikarya</taxon>
        <taxon>Ascomycota</taxon>
        <taxon>Pezizomycotina</taxon>
        <taxon>Dothideomycetes</taxon>
        <taxon>Pleosporomycetidae</taxon>
        <taxon>Aulographales</taxon>
        <taxon>Aulographaceae</taxon>
    </lineage>
</organism>
<evidence type="ECO:0000256" key="1">
    <source>
        <dbReference type="SAM" id="SignalP"/>
    </source>
</evidence>
<keyword evidence="1" id="KW-0732">Signal</keyword>
<evidence type="ECO:0000313" key="3">
    <source>
        <dbReference type="Proteomes" id="UP000800041"/>
    </source>
</evidence>
<protein>
    <recommendedName>
        <fullName evidence="4">Apple domain-containing protein</fullName>
    </recommendedName>
</protein>